<gene>
    <name evidence="1" type="ORF">GCWU000324_01260</name>
</gene>
<sequence>MSASRRCSIGCRFCKGFSLKTLNRNHRRIIRCLHHPTIK</sequence>
<protein>
    <submittedName>
        <fullName evidence="1">Uncharacterized protein</fullName>
    </submittedName>
</protein>
<accession>C4GGJ2</accession>
<name>C4GGJ2_9NEIS</name>
<evidence type="ECO:0000313" key="1">
    <source>
        <dbReference type="EMBL" id="EEP69347.1"/>
    </source>
</evidence>
<dbReference type="Proteomes" id="UP000003009">
    <property type="component" value="Unassembled WGS sequence"/>
</dbReference>
<reference evidence="1" key="1">
    <citation type="submission" date="2009-04" db="EMBL/GenBank/DDBJ databases">
        <authorList>
            <person name="Weinstock G."/>
            <person name="Sodergren E."/>
            <person name="Clifton S."/>
            <person name="Fulton L."/>
            <person name="Fulton B."/>
            <person name="Courtney L."/>
            <person name="Fronick C."/>
            <person name="Harrison M."/>
            <person name="Strong C."/>
            <person name="Farmer C."/>
            <person name="Delahaunty K."/>
            <person name="Markovic C."/>
            <person name="Hall O."/>
            <person name="Minx P."/>
            <person name="Tomlinson C."/>
            <person name="Mitreva M."/>
            <person name="Nelson J."/>
            <person name="Hou S."/>
            <person name="Wollam A."/>
            <person name="Pepin K.H."/>
            <person name="Johnson M."/>
            <person name="Bhonagiri V."/>
            <person name="Nash W.E."/>
            <person name="Warren W."/>
            <person name="Chinwalla A."/>
            <person name="Mardis E.R."/>
            <person name="Wilson R.K."/>
        </authorList>
    </citation>
    <scope>NUCLEOTIDE SEQUENCE [LARGE SCALE GENOMIC DNA]</scope>
    <source>
        <strain evidence="1">ATCC 51147</strain>
    </source>
</reference>
<dbReference type="STRING" id="629741.GCWU000324_01260"/>
<keyword evidence="2" id="KW-1185">Reference proteome</keyword>
<dbReference type="AlphaFoldDB" id="C4GGJ2"/>
<dbReference type="EMBL" id="ACJW02000002">
    <property type="protein sequence ID" value="EEP69347.1"/>
    <property type="molecule type" value="Genomic_DNA"/>
</dbReference>
<comment type="caution">
    <text evidence="1">The sequence shown here is derived from an EMBL/GenBank/DDBJ whole genome shotgun (WGS) entry which is preliminary data.</text>
</comment>
<proteinExistence type="predicted"/>
<dbReference type="HOGENOM" id="CLU_3311192_0_0_4"/>
<organism evidence="1 2">
    <name type="scientific">Kingella oralis ATCC 51147</name>
    <dbReference type="NCBI Taxonomy" id="629741"/>
    <lineage>
        <taxon>Bacteria</taxon>
        <taxon>Pseudomonadati</taxon>
        <taxon>Pseudomonadota</taxon>
        <taxon>Betaproteobacteria</taxon>
        <taxon>Neisseriales</taxon>
        <taxon>Neisseriaceae</taxon>
        <taxon>Kingella</taxon>
    </lineage>
</organism>
<evidence type="ECO:0000313" key="2">
    <source>
        <dbReference type="Proteomes" id="UP000003009"/>
    </source>
</evidence>